<dbReference type="STRING" id="1160509.A0A3N4HRU8"/>
<dbReference type="Proteomes" id="UP000275078">
    <property type="component" value="Unassembled WGS sequence"/>
</dbReference>
<gene>
    <name evidence="2" type="ORF">BJ508DRAFT_380556</name>
</gene>
<evidence type="ECO:0000313" key="2">
    <source>
        <dbReference type="EMBL" id="RPA74510.1"/>
    </source>
</evidence>
<accession>A0A3N4HRU8</accession>
<sequence length="243" mass="26238">MALCAIPPPVPSSHHPFPLLPHERILHTSPPRITVTLHPSTLAPSRNTLDPITFPTTGRLHLTNLRILFLTETYHTTPTTTPSYKSPNSFVIPLICLKSRNVYLPWFGANEWHANVVVLPQGGIDEVCFPAPEGFAGVERGVRAERVRMVEVKARFSEGGVGEWHEAVEQKMRNFVVGEEGRGGEGLPAYGGPDGGAVPVPVSGEGLRSAVEDPEVVDGMHGPAGSPGLRNEDAPPGYDEVVR</sequence>
<dbReference type="OrthoDB" id="1259151at2759"/>
<proteinExistence type="predicted"/>
<keyword evidence="3" id="KW-1185">Reference proteome</keyword>
<organism evidence="2 3">
    <name type="scientific">Ascobolus immersus RN42</name>
    <dbReference type="NCBI Taxonomy" id="1160509"/>
    <lineage>
        <taxon>Eukaryota</taxon>
        <taxon>Fungi</taxon>
        <taxon>Dikarya</taxon>
        <taxon>Ascomycota</taxon>
        <taxon>Pezizomycotina</taxon>
        <taxon>Pezizomycetes</taxon>
        <taxon>Pezizales</taxon>
        <taxon>Ascobolaceae</taxon>
        <taxon>Ascobolus</taxon>
    </lineage>
</organism>
<reference evidence="2 3" key="1">
    <citation type="journal article" date="2018" name="Nat. Ecol. Evol.">
        <title>Pezizomycetes genomes reveal the molecular basis of ectomycorrhizal truffle lifestyle.</title>
        <authorList>
            <person name="Murat C."/>
            <person name="Payen T."/>
            <person name="Noel B."/>
            <person name="Kuo A."/>
            <person name="Morin E."/>
            <person name="Chen J."/>
            <person name="Kohler A."/>
            <person name="Krizsan K."/>
            <person name="Balestrini R."/>
            <person name="Da Silva C."/>
            <person name="Montanini B."/>
            <person name="Hainaut M."/>
            <person name="Levati E."/>
            <person name="Barry K.W."/>
            <person name="Belfiori B."/>
            <person name="Cichocki N."/>
            <person name="Clum A."/>
            <person name="Dockter R.B."/>
            <person name="Fauchery L."/>
            <person name="Guy J."/>
            <person name="Iotti M."/>
            <person name="Le Tacon F."/>
            <person name="Lindquist E.A."/>
            <person name="Lipzen A."/>
            <person name="Malagnac F."/>
            <person name="Mello A."/>
            <person name="Molinier V."/>
            <person name="Miyauchi S."/>
            <person name="Poulain J."/>
            <person name="Riccioni C."/>
            <person name="Rubini A."/>
            <person name="Sitrit Y."/>
            <person name="Splivallo R."/>
            <person name="Traeger S."/>
            <person name="Wang M."/>
            <person name="Zifcakova L."/>
            <person name="Wipf D."/>
            <person name="Zambonelli A."/>
            <person name="Paolocci F."/>
            <person name="Nowrousian M."/>
            <person name="Ottonello S."/>
            <person name="Baldrian P."/>
            <person name="Spatafora J.W."/>
            <person name="Henrissat B."/>
            <person name="Nagy L.G."/>
            <person name="Aury J.M."/>
            <person name="Wincker P."/>
            <person name="Grigoriev I.V."/>
            <person name="Bonfante P."/>
            <person name="Martin F.M."/>
        </authorList>
    </citation>
    <scope>NUCLEOTIDE SEQUENCE [LARGE SCALE GENOMIC DNA]</scope>
    <source>
        <strain evidence="2 3">RN42</strain>
    </source>
</reference>
<feature type="region of interest" description="Disordered" evidence="1">
    <location>
        <begin position="184"/>
        <end position="243"/>
    </location>
</feature>
<evidence type="ECO:0000256" key="1">
    <source>
        <dbReference type="SAM" id="MobiDB-lite"/>
    </source>
</evidence>
<dbReference type="EMBL" id="ML119788">
    <property type="protein sequence ID" value="RPA74510.1"/>
    <property type="molecule type" value="Genomic_DNA"/>
</dbReference>
<protein>
    <submittedName>
        <fullName evidence="2">Uncharacterized protein</fullName>
    </submittedName>
</protein>
<evidence type="ECO:0000313" key="3">
    <source>
        <dbReference type="Proteomes" id="UP000275078"/>
    </source>
</evidence>
<name>A0A3N4HRU8_ASCIM</name>
<dbReference type="AlphaFoldDB" id="A0A3N4HRU8"/>